<keyword evidence="1" id="KW-0472">Membrane</keyword>
<evidence type="ECO:0000256" key="1">
    <source>
        <dbReference type="SAM" id="Phobius"/>
    </source>
</evidence>
<organism evidence="3 4">
    <name type="scientific">Flavobacterium buctense</name>
    <dbReference type="NCBI Taxonomy" id="1648146"/>
    <lineage>
        <taxon>Bacteria</taxon>
        <taxon>Pseudomonadati</taxon>
        <taxon>Bacteroidota</taxon>
        <taxon>Flavobacteriia</taxon>
        <taxon>Flavobacteriales</taxon>
        <taxon>Flavobacteriaceae</taxon>
        <taxon>Flavobacterium</taxon>
    </lineage>
</organism>
<dbReference type="InterPro" id="IPR052529">
    <property type="entry name" value="Bact_Transport_Assoc"/>
</dbReference>
<feature type="transmembrane region" description="Helical" evidence="1">
    <location>
        <begin position="366"/>
        <end position="387"/>
    </location>
</feature>
<dbReference type="EMBL" id="JBBPCB010000003">
    <property type="protein sequence ID" value="MEK8179838.1"/>
    <property type="molecule type" value="Genomic_DNA"/>
</dbReference>
<keyword evidence="4" id="KW-1185">Reference proteome</keyword>
<comment type="caution">
    <text evidence="3">The sequence shown here is derived from an EMBL/GenBank/DDBJ whole genome shotgun (WGS) entry which is preliminary data.</text>
</comment>
<gene>
    <name evidence="3" type="ORF">WMW71_05750</name>
</gene>
<evidence type="ECO:0000313" key="3">
    <source>
        <dbReference type="EMBL" id="MEK8179838.1"/>
    </source>
</evidence>
<keyword evidence="1" id="KW-0812">Transmembrane</keyword>
<proteinExistence type="predicted"/>
<feature type="transmembrane region" description="Helical" evidence="1">
    <location>
        <begin position="67"/>
        <end position="85"/>
    </location>
</feature>
<feature type="transmembrane region" description="Helical" evidence="1">
    <location>
        <begin position="297"/>
        <end position="318"/>
    </location>
</feature>
<feature type="transmembrane region" description="Helical" evidence="1">
    <location>
        <begin position="218"/>
        <end position="240"/>
    </location>
</feature>
<feature type="transmembrane region" description="Helical" evidence="1">
    <location>
        <begin position="105"/>
        <end position="135"/>
    </location>
</feature>
<feature type="transmembrane region" description="Helical" evidence="1">
    <location>
        <begin position="18"/>
        <end position="35"/>
    </location>
</feature>
<reference evidence="3 4" key="1">
    <citation type="submission" date="2024-04" db="EMBL/GenBank/DDBJ databases">
        <title>draft genome sequnece of Flavobacterium buctense JCM 30750.</title>
        <authorList>
            <person name="Kim D.-U."/>
        </authorList>
    </citation>
    <scope>NUCLEOTIDE SEQUENCE [LARGE SCALE GENOMIC DNA]</scope>
    <source>
        <strain evidence="3 4">JCM 30750</strain>
    </source>
</reference>
<dbReference type="PANTHER" id="PTHR30590:SF2">
    <property type="entry name" value="INNER MEMBRANE PROTEIN"/>
    <property type="match status" value="1"/>
</dbReference>
<feature type="transmembrane region" description="Helical" evidence="1">
    <location>
        <begin position="338"/>
        <end position="360"/>
    </location>
</feature>
<dbReference type="InterPro" id="IPR007349">
    <property type="entry name" value="DUF418"/>
</dbReference>
<feature type="domain" description="DUF418" evidence="2">
    <location>
        <begin position="241"/>
        <end position="406"/>
    </location>
</feature>
<evidence type="ECO:0000259" key="2">
    <source>
        <dbReference type="Pfam" id="PF04235"/>
    </source>
</evidence>
<accession>A0ABU9E043</accession>
<protein>
    <submittedName>
        <fullName evidence="3">DUF418 domain-containing protein</fullName>
    </submittedName>
</protein>
<keyword evidence="1" id="KW-1133">Transmembrane helix</keyword>
<name>A0ABU9E043_9FLAO</name>
<dbReference type="PANTHER" id="PTHR30590">
    <property type="entry name" value="INNER MEMBRANE PROTEIN"/>
    <property type="match status" value="1"/>
</dbReference>
<dbReference type="RefSeq" id="WP_187660316.1">
    <property type="nucleotide sequence ID" value="NZ_JACTAB010000004.1"/>
</dbReference>
<sequence length="416" mass="47634">METNAPIQNHEREIFMDALRGFAILGIFIANLNFLSHYRGSDDAIGPWLLKGSDDAMSFLHHMFIEGKFYSIFSLLFGWGIALQIKRGLAKDVDALPVIKRRLRIMLLLGAMHLLIWIGDIVFFYALLGFILLPLRKFSNKTLLITGVILILSPILLYWLKMTFPILNYPAQLLYQTGDNVSEQLAGINDQTKRMDFLEHASWFDHLKRNIAGFFYRYGYLFFVSRIPKVLGMFLIGYVIGRSDFYKNLAQNKKTVYWIIGLGLLIGLPANFQLAQYMSAPGDAYFDLKIEGWYETIVYALGVVPLALAYVGILMLVFQKTIGHKVLLLVSPVGKMAFSNYLMHSLIGNFVFLGAGLGYLGQVGPVYYTLFAILVFVFQIILSTIWLKNFQYGPIEWLWRSLTYKKKQVFRINSNQ</sequence>
<feature type="transmembrane region" description="Helical" evidence="1">
    <location>
        <begin position="256"/>
        <end position="277"/>
    </location>
</feature>
<evidence type="ECO:0000313" key="4">
    <source>
        <dbReference type="Proteomes" id="UP001491349"/>
    </source>
</evidence>
<dbReference type="Pfam" id="PF04235">
    <property type="entry name" value="DUF418"/>
    <property type="match status" value="1"/>
</dbReference>
<feature type="transmembrane region" description="Helical" evidence="1">
    <location>
        <begin position="142"/>
        <end position="160"/>
    </location>
</feature>
<dbReference type="Proteomes" id="UP001491349">
    <property type="component" value="Unassembled WGS sequence"/>
</dbReference>